<dbReference type="InterPro" id="IPR044824">
    <property type="entry name" value="MAIN-like"/>
</dbReference>
<comment type="caution">
    <text evidence="2">The sequence shown here is derived from an EMBL/GenBank/DDBJ whole genome shotgun (WGS) entry which is preliminary data.</text>
</comment>
<dbReference type="PANTHER" id="PTHR46033:SF8">
    <property type="entry name" value="PROTEIN MAINTENANCE OF MERISTEMS-LIKE"/>
    <property type="match status" value="1"/>
</dbReference>
<accession>A0A9D3URG4</accession>
<gene>
    <name evidence="2" type="ORF">J1N35_034135</name>
</gene>
<sequence length="159" mass="18534">MYINNLSEGASDVIYRHLQDARFLNVARMLRGTKLDHLLISVLVKRWRDTFYLFCSECIITLEDISLQLSLSINGEVITGPEISANWSTCEELLGNVSNKFKDSRIEIRWLEDNFKTIEAFTSDIEKEKFKWNNLTRNSGILTKLEDIWLALDQQTKKE</sequence>
<dbReference type="Proteomes" id="UP000828251">
    <property type="component" value="Unassembled WGS sequence"/>
</dbReference>
<dbReference type="EMBL" id="JAIQCV010000010">
    <property type="protein sequence ID" value="KAH1056070.1"/>
    <property type="molecule type" value="Genomic_DNA"/>
</dbReference>
<dbReference type="InterPro" id="IPR019557">
    <property type="entry name" value="AminoTfrase-like_pln_mobile"/>
</dbReference>
<reference evidence="2 3" key="1">
    <citation type="journal article" date="2021" name="Plant Biotechnol. J.">
        <title>Multi-omics assisted identification of the key and species-specific regulatory components of drought-tolerant mechanisms in Gossypium stocksii.</title>
        <authorList>
            <person name="Yu D."/>
            <person name="Ke L."/>
            <person name="Zhang D."/>
            <person name="Wu Y."/>
            <person name="Sun Y."/>
            <person name="Mei J."/>
            <person name="Sun J."/>
            <person name="Sun Y."/>
        </authorList>
    </citation>
    <scope>NUCLEOTIDE SEQUENCE [LARGE SCALE GENOMIC DNA]</scope>
    <source>
        <strain evidence="3">cv. E1</strain>
        <tissue evidence="2">Leaf</tissue>
    </source>
</reference>
<name>A0A9D3URG4_9ROSI</name>
<keyword evidence="3" id="KW-1185">Reference proteome</keyword>
<dbReference type="AlphaFoldDB" id="A0A9D3URG4"/>
<dbReference type="PANTHER" id="PTHR46033">
    <property type="entry name" value="PROTEIN MAIN-LIKE 2"/>
    <property type="match status" value="1"/>
</dbReference>
<evidence type="ECO:0000313" key="2">
    <source>
        <dbReference type="EMBL" id="KAH1056070.1"/>
    </source>
</evidence>
<dbReference type="OrthoDB" id="1421598at2759"/>
<evidence type="ECO:0000313" key="3">
    <source>
        <dbReference type="Proteomes" id="UP000828251"/>
    </source>
</evidence>
<organism evidence="2 3">
    <name type="scientific">Gossypium stocksii</name>
    <dbReference type="NCBI Taxonomy" id="47602"/>
    <lineage>
        <taxon>Eukaryota</taxon>
        <taxon>Viridiplantae</taxon>
        <taxon>Streptophyta</taxon>
        <taxon>Embryophyta</taxon>
        <taxon>Tracheophyta</taxon>
        <taxon>Spermatophyta</taxon>
        <taxon>Magnoliopsida</taxon>
        <taxon>eudicotyledons</taxon>
        <taxon>Gunneridae</taxon>
        <taxon>Pentapetalae</taxon>
        <taxon>rosids</taxon>
        <taxon>malvids</taxon>
        <taxon>Malvales</taxon>
        <taxon>Malvaceae</taxon>
        <taxon>Malvoideae</taxon>
        <taxon>Gossypium</taxon>
    </lineage>
</organism>
<feature type="domain" description="Aminotransferase-like plant mobile" evidence="1">
    <location>
        <begin position="27"/>
        <end position="126"/>
    </location>
</feature>
<protein>
    <recommendedName>
        <fullName evidence="1">Aminotransferase-like plant mobile domain-containing protein</fullName>
    </recommendedName>
</protein>
<feature type="non-terminal residue" evidence="2">
    <location>
        <position position="159"/>
    </location>
</feature>
<evidence type="ECO:0000259" key="1">
    <source>
        <dbReference type="Pfam" id="PF10536"/>
    </source>
</evidence>
<dbReference type="GO" id="GO:0010073">
    <property type="term" value="P:meristem maintenance"/>
    <property type="evidence" value="ECO:0007669"/>
    <property type="project" value="InterPro"/>
</dbReference>
<proteinExistence type="predicted"/>
<dbReference type="Pfam" id="PF10536">
    <property type="entry name" value="PMD"/>
    <property type="match status" value="1"/>
</dbReference>